<protein>
    <submittedName>
        <fullName evidence="1">Uncharacterized protein</fullName>
    </submittedName>
</protein>
<organism evidence="1 2">
    <name type="scientific">Vigna mungo</name>
    <name type="common">Black gram</name>
    <name type="synonym">Phaseolus mungo</name>
    <dbReference type="NCBI Taxonomy" id="3915"/>
    <lineage>
        <taxon>Eukaryota</taxon>
        <taxon>Viridiplantae</taxon>
        <taxon>Streptophyta</taxon>
        <taxon>Embryophyta</taxon>
        <taxon>Tracheophyta</taxon>
        <taxon>Spermatophyta</taxon>
        <taxon>Magnoliopsida</taxon>
        <taxon>eudicotyledons</taxon>
        <taxon>Gunneridae</taxon>
        <taxon>Pentapetalae</taxon>
        <taxon>rosids</taxon>
        <taxon>fabids</taxon>
        <taxon>Fabales</taxon>
        <taxon>Fabaceae</taxon>
        <taxon>Papilionoideae</taxon>
        <taxon>50 kb inversion clade</taxon>
        <taxon>NPAAA clade</taxon>
        <taxon>indigoferoid/millettioid clade</taxon>
        <taxon>Phaseoleae</taxon>
        <taxon>Vigna</taxon>
    </lineage>
</organism>
<dbReference type="Proteomes" id="UP001374535">
    <property type="component" value="Chromosome 1"/>
</dbReference>
<proteinExistence type="predicted"/>
<dbReference type="AlphaFoldDB" id="A0AAQ3PH07"/>
<keyword evidence="2" id="KW-1185">Reference proteome</keyword>
<dbReference type="EMBL" id="CP144700">
    <property type="protein sequence ID" value="WVZ26108.1"/>
    <property type="molecule type" value="Genomic_DNA"/>
</dbReference>
<gene>
    <name evidence="1" type="ORF">V8G54_004652</name>
</gene>
<accession>A0AAQ3PH07</accession>
<name>A0AAQ3PH07_VIGMU</name>
<evidence type="ECO:0000313" key="2">
    <source>
        <dbReference type="Proteomes" id="UP001374535"/>
    </source>
</evidence>
<evidence type="ECO:0000313" key="1">
    <source>
        <dbReference type="EMBL" id="WVZ26108.1"/>
    </source>
</evidence>
<reference evidence="1 2" key="1">
    <citation type="journal article" date="2023" name="Life. Sci Alliance">
        <title>Evolutionary insights into 3D genome organization and epigenetic landscape of Vigna mungo.</title>
        <authorList>
            <person name="Junaid A."/>
            <person name="Singh B."/>
            <person name="Bhatia S."/>
        </authorList>
    </citation>
    <scope>NUCLEOTIDE SEQUENCE [LARGE SCALE GENOMIC DNA]</scope>
    <source>
        <strain evidence="1">Urdbean</strain>
    </source>
</reference>
<sequence>MNRHDCSIFFTTRVKKITVESRRLNLKDKHIQYNLNVHKEIFFFYIHYSAFAERDLLYSSISFLYASIASDAWLFQNCLSSSLSSFHFNETSALRVDVLIPDLSSCKVFLASLLNRMKDDGGLLGLFGSEFLSSLFCFFF</sequence>